<dbReference type="NCBIfam" id="TIGR03218">
    <property type="entry name" value="catechol_dmpH"/>
    <property type="match status" value="1"/>
</dbReference>
<dbReference type="EMBL" id="AZRA01000046">
    <property type="protein sequence ID" value="KDB52639.1"/>
    <property type="molecule type" value="Genomic_DNA"/>
</dbReference>
<proteinExistence type="predicted"/>
<protein>
    <submittedName>
        <fullName evidence="3">LapH protein</fullName>
    </submittedName>
</protein>
<evidence type="ECO:0000259" key="2">
    <source>
        <dbReference type="Pfam" id="PF01557"/>
    </source>
</evidence>
<comment type="caution">
    <text evidence="3">The sequence shown here is derived from an EMBL/GenBank/DDBJ whole genome shotgun (WGS) entry which is preliminary data.</text>
</comment>
<name>A0A059KN59_9BURK</name>
<feature type="domain" description="Fumarylacetoacetase-like C-terminal" evidence="2">
    <location>
        <begin position="99"/>
        <end position="270"/>
    </location>
</feature>
<dbReference type="InterPro" id="IPR036663">
    <property type="entry name" value="Fumarylacetoacetase_C_sf"/>
</dbReference>
<dbReference type="PANTHER" id="PTHR30143:SF0">
    <property type="entry name" value="2-KETO-4-PENTENOATE HYDRATASE"/>
    <property type="match status" value="1"/>
</dbReference>
<dbReference type="InterPro" id="IPR011234">
    <property type="entry name" value="Fumarylacetoacetase-like_C"/>
</dbReference>
<dbReference type="InterPro" id="IPR050772">
    <property type="entry name" value="Hydratase-Decarb/MhpD_sf"/>
</dbReference>
<keyword evidence="4" id="KW-1185">Reference proteome</keyword>
<dbReference type="AlphaFoldDB" id="A0A059KN59"/>
<dbReference type="Pfam" id="PF01557">
    <property type="entry name" value="FAA_hydrolase"/>
    <property type="match status" value="1"/>
</dbReference>
<dbReference type="eggNOG" id="COG3971">
    <property type="taxonomic scope" value="Bacteria"/>
</dbReference>
<dbReference type="PATRIC" id="fig|1286631.3.peg.1744"/>
<dbReference type="Gene3D" id="3.90.850.10">
    <property type="entry name" value="Fumarylacetoacetase-like, C-terminal domain"/>
    <property type="match status" value="1"/>
</dbReference>
<evidence type="ECO:0000256" key="1">
    <source>
        <dbReference type="ARBA" id="ARBA00023239"/>
    </source>
</evidence>
<dbReference type="SUPFAM" id="SSF56529">
    <property type="entry name" value="FAH"/>
    <property type="match status" value="1"/>
</dbReference>
<gene>
    <name evidence="3" type="ORF">X805_17730</name>
</gene>
<dbReference type="PANTHER" id="PTHR30143">
    <property type="entry name" value="ACID HYDRATASE"/>
    <property type="match status" value="1"/>
</dbReference>
<accession>A0A059KN59</accession>
<keyword evidence="1" id="KW-0456">Lyase</keyword>
<dbReference type="STRING" id="34103.SAMN05421778_11745"/>
<dbReference type="GO" id="GO:0005737">
    <property type="term" value="C:cytoplasm"/>
    <property type="evidence" value="ECO:0007669"/>
    <property type="project" value="TreeGrafter"/>
</dbReference>
<dbReference type="GO" id="GO:0008684">
    <property type="term" value="F:2-oxopent-4-enoate hydratase activity"/>
    <property type="evidence" value="ECO:0007669"/>
    <property type="project" value="TreeGrafter"/>
</dbReference>
<organism evidence="3 4">
    <name type="scientific">Sphaerotilus natans subsp. natans DSM 6575</name>
    <dbReference type="NCBI Taxonomy" id="1286631"/>
    <lineage>
        <taxon>Bacteria</taxon>
        <taxon>Pseudomonadati</taxon>
        <taxon>Pseudomonadota</taxon>
        <taxon>Betaproteobacteria</taxon>
        <taxon>Burkholderiales</taxon>
        <taxon>Sphaerotilaceae</taxon>
        <taxon>Sphaerotilus</taxon>
    </lineage>
</organism>
<sequence length="272" mass="28452">MNLTPATDMRTTLGPADVQALTDRIEAAQKGATAIPKLTDDFPAMTLGDGYAVQMELLRRWRAEGRRQIGWKAGLTSQAKMVQMGVNVPTVGFLLADMARPEGSVIATQDLVHPRVECEVAFVLKTALGGRDCARADVLAATDFVVPAIEVIDSRFAGFKFDLPSVVADNSSSARYVTGGRALAPDALALDTLGVVLEKNGEPMAMGASAAVMGHPADGVALLVRVLAELGHALPAGSFVMSGGITEAIAVQPGDFVCARFQDLGSVAVRFG</sequence>
<reference evidence="3 4" key="1">
    <citation type="journal article" date="2014" name="FEMS Microbiol. Ecol.">
        <title>Sphaerotilus natans encrusted with nanoball-shaped Fe(III) oxide minerals formed by nitrate-reducing mixotrophic Fe(II) oxidation.</title>
        <authorList>
            <person name="Park S."/>
            <person name="Kim D.H."/>
            <person name="Lee J.H."/>
            <person name="Hur H.G."/>
        </authorList>
    </citation>
    <scope>NUCLEOTIDE SEQUENCE [LARGE SCALE GENOMIC DNA]</scope>
    <source>
        <strain evidence="3 4">DSM 6575</strain>
    </source>
</reference>
<dbReference type="InterPro" id="IPR017630">
    <property type="entry name" value="4-oxalocrotonate_decarboxylase"/>
</dbReference>
<evidence type="ECO:0000313" key="3">
    <source>
        <dbReference type="EMBL" id="KDB52639.1"/>
    </source>
</evidence>
<dbReference type="Proteomes" id="UP000026714">
    <property type="component" value="Unassembled WGS sequence"/>
</dbReference>
<evidence type="ECO:0000313" key="4">
    <source>
        <dbReference type="Proteomes" id="UP000026714"/>
    </source>
</evidence>